<evidence type="ECO:0000313" key="4">
    <source>
        <dbReference type="Proteomes" id="UP001140513"/>
    </source>
</evidence>
<name>A0A9W9CCR5_9PLEO</name>
<evidence type="ECO:0000313" key="3">
    <source>
        <dbReference type="EMBL" id="KAJ4355960.1"/>
    </source>
</evidence>
<dbReference type="Pfam" id="PF06985">
    <property type="entry name" value="HET"/>
    <property type="match status" value="1"/>
</dbReference>
<proteinExistence type="predicted"/>
<organism evidence="3 4">
    <name type="scientific">Didymosphaeria variabile</name>
    <dbReference type="NCBI Taxonomy" id="1932322"/>
    <lineage>
        <taxon>Eukaryota</taxon>
        <taxon>Fungi</taxon>
        <taxon>Dikarya</taxon>
        <taxon>Ascomycota</taxon>
        <taxon>Pezizomycotina</taxon>
        <taxon>Dothideomycetes</taxon>
        <taxon>Pleosporomycetidae</taxon>
        <taxon>Pleosporales</taxon>
        <taxon>Massarineae</taxon>
        <taxon>Didymosphaeriaceae</taxon>
        <taxon>Didymosphaeria</taxon>
    </lineage>
</organism>
<keyword evidence="4" id="KW-1185">Reference proteome</keyword>
<gene>
    <name evidence="3" type="ORF">N0V89_003985</name>
</gene>
<dbReference type="Proteomes" id="UP001140513">
    <property type="component" value="Unassembled WGS sequence"/>
</dbReference>
<protein>
    <recommendedName>
        <fullName evidence="2">Heterokaryon incompatibility domain-containing protein</fullName>
    </recommendedName>
</protein>
<dbReference type="RefSeq" id="XP_056073086.1">
    <property type="nucleotide sequence ID" value="XM_056212778.1"/>
</dbReference>
<dbReference type="OrthoDB" id="5362512at2759"/>
<dbReference type="GeneID" id="80907515"/>
<comment type="caution">
    <text evidence="3">The sequence shown here is derived from an EMBL/GenBank/DDBJ whole genome shotgun (WGS) entry which is preliminary data.</text>
</comment>
<feature type="domain" description="Heterokaryon incompatibility" evidence="2">
    <location>
        <begin position="251"/>
        <end position="418"/>
    </location>
</feature>
<evidence type="ECO:0000256" key="1">
    <source>
        <dbReference type="SAM" id="MobiDB-lite"/>
    </source>
</evidence>
<dbReference type="AlphaFoldDB" id="A0A9W9CCR5"/>
<dbReference type="EMBL" id="JAPEUX010000003">
    <property type="protein sequence ID" value="KAJ4355960.1"/>
    <property type="molecule type" value="Genomic_DNA"/>
</dbReference>
<dbReference type="InterPro" id="IPR010730">
    <property type="entry name" value="HET"/>
</dbReference>
<feature type="region of interest" description="Disordered" evidence="1">
    <location>
        <begin position="196"/>
        <end position="242"/>
    </location>
</feature>
<dbReference type="PANTHER" id="PTHR33112:SF10">
    <property type="entry name" value="TOL"/>
    <property type="match status" value="1"/>
</dbReference>
<evidence type="ECO:0000259" key="2">
    <source>
        <dbReference type="Pfam" id="PF06985"/>
    </source>
</evidence>
<dbReference type="PANTHER" id="PTHR33112">
    <property type="entry name" value="DOMAIN PROTEIN, PUTATIVE-RELATED"/>
    <property type="match status" value="1"/>
</dbReference>
<reference evidence="3" key="1">
    <citation type="submission" date="2022-10" db="EMBL/GenBank/DDBJ databases">
        <title>Tapping the CABI collections for fungal endophytes: first genome assemblies for Collariella, Neodidymelliopsis, Ascochyta clinopodiicola, Didymella pomorum, Didymosphaeria variabile, Neocosmospora piperis and Neocucurbitaria cava.</title>
        <authorList>
            <person name="Hill R."/>
        </authorList>
    </citation>
    <scope>NUCLEOTIDE SEQUENCE</scope>
    <source>
        <strain evidence="3">IMI 356815</strain>
    </source>
</reference>
<accession>A0A9W9CCR5</accession>
<sequence>MSCCICRIIWDELTEKYQGAKLAKVLQKNLRTPSDVDRLLELHHRAHTDPERQVQFVRAFLSEVQGGQDNDLYRLDFRLVDSDSKRLATFLLEKSKNEPDSEIYTPLTDSTGSEEVLQLARFWLNRCLGPDHPECPNQTFDDRVRFYPTRLVELPAYDDHEKPFDFLSKKSHGNARKDKPKEESVRLVITKERRIRPFQAGGDRGRSSRSNSVSNIFSPIEGQSGELPDSSANRKPAIKFDDDAERPRGHYVTLSHCWGKARFTKLTKENLEDFKKGIPLSSLPSTFRQAIHFARRLSPSIRYIWIDSLCIIQDDVDDWNYESVQMYSVYRNSYCNLSATAASDSTHGLHFSRDPHHLWEDEINLNTEGIPRPLDARVPKRHLGLEPLIRRCKIQDASFWDRQVDDAPVNRRAWVLQERLLAPRVLHFCKDQIAWECPYIDAAESHPYGVSRMELRAGTVGERTRLKALIPGEYGPRSLAIDRTENAYAAHEDWKSIVERYSRTSLTKPKDKLIALAGIAELTSKRIGDRLIYVAGMWEKYLASQLLWHVEPKYEDERFKYPQRRPDAEDHDHWRAPTFSWAAVDAPQGVKCAETVREDDLQISVQNIHVRPALNEEFKFGAIASDCYIDLKCSLLEVEIDKVLGPPDEVILDDGVQRKVRYNWKVRGHDERPIISNLYLDSPHDDFEKIQSNGGTFCIPAHKKTSGQLICLLVQLYEGGTPARYRRIGVADVPAFWTGKTFLTVTPAAETIVRLV</sequence>